<evidence type="ECO:0008006" key="5">
    <source>
        <dbReference type="Google" id="ProtNLM"/>
    </source>
</evidence>
<dbReference type="STRING" id="1117707.VQ7734_00489"/>
<keyword evidence="2" id="KW-0472">Membrane</keyword>
<proteinExistence type="predicted"/>
<name>A0A1M7YQ56_9VIBR</name>
<dbReference type="AlphaFoldDB" id="A0A1M7YQ56"/>
<dbReference type="EMBL" id="FRFG01000008">
    <property type="protein sequence ID" value="SHO54771.1"/>
    <property type="molecule type" value="Genomic_DNA"/>
</dbReference>
<reference evidence="4" key="1">
    <citation type="submission" date="2016-12" db="EMBL/GenBank/DDBJ databases">
        <authorList>
            <person name="Rodrigo-Torres L."/>
            <person name="Arahal R.D."/>
            <person name="Lucena T."/>
        </authorList>
    </citation>
    <scope>NUCLEOTIDE SEQUENCE [LARGE SCALE GENOMIC DNA]</scope>
</reference>
<dbReference type="InterPro" id="IPR007813">
    <property type="entry name" value="PilN"/>
</dbReference>
<evidence type="ECO:0000313" key="4">
    <source>
        <dbReference type="Proteomes" id="UP000184600"/>
    </source>
</evidence>
<evidence type="ECO:0000256" key="1">
    <source>
        <dbReference type="SAM" id="Coils"/>
    </source>
</evidence>
<dbReference type="OrthoDB" id="5296173at2"/>
<sequence length="189" mass="21942">MLHHINLMEWQQIQAAARFKRFVGCILFGILLFICIQISLWMVLEKALAVADAQHQTLVDEKAQLEQRASQWQSRQAAFNQTQEALSQIQHWKEMTRVPYRLMSLIAESVTAHVYLHSLNLSGRQVVLRGYGDDAENVSLFLSKLRIHPCHCVQRLKMEAVKQMEQSQDQVQRFRLSFSFSTSDKTRKG</sequence>
<feature type="coiled-coil region" evidence="1">
    <location>
        <begin position="48"/>
        <end position="75"/>
    </location>
</feature>
<keyword evidence="4" id="KW-1185">Reference proteome</keyword>
<dbReference type="InterPro" id="IPR052534">
    <property type="entry name" value="Extracell_DNA_Util/SecSys_Comp"/>
</dbReference>
<protein>
    <recommendedName>
        <fullName evidence="5">Fimbrial assembly protein (PilN)</fullName>
    </recommendedName>
</protein>
<dbReference type="PANTHER" id="PTHR40278">
    <property type="entry name" value="DNA UTILIZATION PROTEIN HOFN"/>
    <property type="match status" value="1"/>
</dbReference>
<evidence type="ECO:0000313" key="3">
    <source>
        <dbReference type="EMBL" id="SHO54771.1"/>
    </source>
</evidence>
<dbReference type="RefSeq" id="WP_073579685.1">
    <property type="nucleotide sequence ID" value="NZ_AP024897.1"/>
</dbReference>
<evidence type="ECO:0000256" key="2">
    <source>
        <dbReference type="SAM" id="Phobius"/>
    </source>
</evidence>
<dbReference type="Pfam" id="PF05137">
    <property type="entry name" value="PilN"/>
    <property type="match status" value="1"/>
</dbReference>
<dbReference type="Proteomes" id="UP000184600">
    <property type="component" value="Unassembled WGS sequence"/>
</dbReference>
<keyword evidence="1" id="KW-0175">Coiled coil</keyword>
<gene>
    <name evidence="3" type="ORF">VQ7734_00489</name>
</gene>
<feature type="transmembrane region" description="Helical" evidence="2">
    <location>
        <begin position="21"/>
        <end position="44"/>
    </location>
</feature>
<accession>A0A1M7YQ56</accession>
<keyword evidence="2" id="KW-0812">Transmembrane</keyword>
<organism evidence="3 4">
    <name type="scientific">Vibrio quintilis</name>
    <dbReference type="NCBI Taxonomy" id="1117707"/>
    <lineage>
        <taxon>Bacteria</taxon>
        <taxon>Pseudomonadati</taxon>
        <taxon>Pseudomonadota</taxon>
        <taxon>Gammaproteobacteria</taxon>
        <taxon>Vibrionales</taxon>
        <taxon>Vibrionaceae</taxon>
        <taxon>Vibrio</taxon>
    </lineage>
</organism>
<keyword evidence="2" id="KW-1133">Transmembrane helix</keyword>
<dbReference type="PANTHER" id="PTHR40278:SF1">
    <property type="entry name" value="DNA UTILIZATION PROTEIN HOFN"/>
    <property type="match status" value="1"/>
</dbReference>